<accession>A0AA39LVR9</accession>
<sequence length="71" mass="7881">MTASSNAPSPFSEDDFAVVARESEADCLEALNLLRQRLGAHKLSSPLQIIQSAIAYIRYLEEQLQEDGEEN</sequence>
<organism evidence="1 2">
    <name type="scientific">Steinernema hermaphroditum</name>
    <dbReference type="NCBI Taxonomy" id="289476"/>
    <lineage>
        <taxon>Eukaryota</taxon>
        <taxon>Metazoa</taxon>
        <taxon>Ecdysozoa</taxon>
        <taxon>Nematoda</taxon>
        <taxon>Chromadorea</taxon>
        <taxon>Rhabditida</taxon>
        <taxon>Tylenchina</taxon>
        <taxon>Panagrolaimomorpha</taxon>
        <taxon>Strongyloidoidea</taxon>
        <taxon>Steinernematidae</taxon>
        <taxon>Steinernema</taxon>
    </lineage>
</organism>
<dbReference type="Proteomes" id="UP001175271">
    <property type="component" value="Unassembled WGS sequence"/>
</dbReference>
<dbReference type="EMBL" id="JAUCMV010000003">
    <property type="protein sequence ID" value="KAK0411109.1"/>
    <property type="molecule type" value="Genomic_DNA"/>
</dbReference>
<proteinExistence type="predicted"/>
<dbReference type="GO" id="GO:0046983">
    <property type="term" value="F:protein dimerization activity"/>
    <property type="evidence" value="ECO:0007669"/>
    <property type="project" value="InterPro"/>
</dbReference>
<evidence type="ECO:0000313" key="2">
    <source>
        <dbReference type="Proteomes" id="UP001175271"/>
    </source>
</evidence>
<evidence type="ECO:0000313" key="1">
    <source>
        <dbReference type="EMBL" id="KAK0411109.1"/>
    </source>
</evidence>
<comment type="caution">
    <text evidence="1">The sequence shown here is derived from an EMBL/GenBank/DDBJ whole genome shotgun (WGS) entry which is preliminary data.</text>
</comment>
<protein>
    <submittedName>
        <fullName evidence="1">Uncharacterized protein</fullName>
    </submittedName>
</protein>
<dbReference type="AlphaFoldDB" id="A0AA39LVR9"/>
<dbReference type="Gene3D" id="4.10.280.10">
    <property type="entry name" value="Helix-loop-helix DNA-binding domain"/>
    <property type="match status" value="1"/>
</dbReference>
<keyword evidence="2" id="KW-1185">Reference proteome</keyword>
<name>A0AA39LVR9_9BILA</name>
<dbReference type="InterPro" id="IPR036638">
    <property type="entry name" value="HLH_DNA-bd_sf"/>
</dbReference>
<reference evidence="1" key="1">
    <citation type="submission" date="2023-06" db="EMBL/GenBank/DDBJ databases">
        <title>Genomic analysis of the entomopathogenic nematode Steinernema hermaphroditum.</title>
        <authorList>
            <person name="Schwarz E.M."/>
            <person name="Heppert J.K."/>
            <person name="Baniya A."/>
            <person name="Schwartz H.T."/>
            <person name="Tan C.-H."/>
            <person name="Antoshechkin I."/>
            <person name="Sternberg P.W."/>
            <person name="Goodrich-Blair H."/>
            <person name="Dillman A.R."/>
        </authorList>
    </citation>
    <scope>NUCLEOTIDE SEQUENCE</scope>
    <source>
        <strain evidence="1">PS9179</strain>
        <tissue evidence="1">Whole animal</tissue>
    </source>
</reference>
<gene>
    <name evidence="1" type="ORF">QR680_005485</name>
</gene>